<keyword evidence="3" id="KW-1185">Reference proteome</keyword>
<reference evidence="2 3" key="1">
    <citation type="submission" date="2024-09" db="EMBL/GenBank/DDBJ databases">
        <title>Rethinking Asexuality: The Enigmatic Case of Functional Sexual Genes in Lepraria (Stereocaulaceae).</title>
        <authorList>
            <person name="Doellman M."/>
            <person name="Sun Y."/>
            <person name="Barcenas-Pena A."/>
            <person name="Lumbsch H.T."/>
            <person name="Grewe F."/>
        </authorList>
    </citation>
    <scope>NUCLEOTIDE SEQUENCE [LARGE SCALE GENOMIC DNA]</scope>
    <source>
        <strain evidence="2 3">Mercado 3170</strain>
    </source>
</reference>
<comment type="caution">
    <text evidence="2">The sequence shown here is derived from an EMBL/GenBank/DDBJ whole genome shotgun (WGS) entry which is preliminary data.</text>
</comment>
<proteinExistence type="predicted"/>
<sequence>MVFEEGPQVDTTLDLTKHKREVIADLSFLVYGRTHLADSYTVPDVTVVSQLEGTDDSVLINEASRHLHSSNGPDILLVQMRPTDTTWKAPMMRLTAFNRESGYHSAAMTAASEVTHTQAVFEIHYNFCGGKLRGFQSKHPHAIRFLRFQYNIKNGRSSYLLFCTDPDFELFTNPLIDSGPSPPFTLHPFALHLVFLFKGALSRSSEVESLFSRLLDLETILVREETMFTAETTQDTKQMLRDLHNLFRDMVVGENGNRIDLAVTKCLIRDLERWHQLVQSTPGAFQSNAQSHQRLNDAFLCLQEFCEDRAWRLAQRLRRVQNLIALTYNLMANRDSLASQTIATESTNIAHEARQDSSSMKTIAVLTMFFLPATFVSSLLGTNLVALNTNGTGRAKFVVSELWWIYLVSAVPLTLFTLFVWWFWLKRRAKARQRRYPPKNAKNDLDLFVIPLNNRTVDGDWSHAP</sequence>
<evidence type="ECO:0000313" key="3">
    <source>
        <dbReference type="Proteomes" id="UP001590950"/>
    </source>
</evidence>
<feature type="transmembrane region" description="Helical" evidence="1">
    <location>
        <begin position="402"/>
        <end position="425"/>
    </location>
</feature>
<evidence type="ECO:0000256" key="1">
    <source>
        <dbReference type="SAM" id="Phobius"/>
    </source>
</evidence>
<keyword evidence="1" id="KW-0812">Transmembrane</keyword>
<dbReference type="EMBL" id="JBEFKJ010000042">
    <property type="protein sequence ID" value="KAL2037279.1"/>
    <property type="molecule type" value="Genomic_DNA"/>
</dbReference>
<protein>
    <submittedName>
        <fullName evidence="2">Uncharacterized protein</fullName>
    </submittedName>
</protein>
<evidence type="ECO:0000313" key="2">
    <source>
        <dbReference type="EMBL" id="KAL2037279.1"/>
    </source>
</evidence>
<organism evidence="2 3">
    <name type="scientific">Stereocaulon virgatum</name>
    <dbReference type="NCBI Taxonomy" id="373712"/>
    <lineage>
        <taxon>Eukaryota</taxon>
        <taxon>Fungi</taxon>
        <taxon>Dikarya</taxon>
        <taxon>Ascomycota</taxon>
        <taxon>Pezizomycotina</taxon>
        <taxon>Lecanoromycetes</taxon>
        <taxon>OSLEUM clade</taxon>
        <taxon>Lecanoromycetidae</taxon>
        <taxon>Lecanorales</taxon>
        <taxon>Lecanorineae</taxon>
        <taxon>Stereocaulaceae</taxon>
        <taxon>Stereocaulon</taxon>
    </lineage>
</organism>
<dbReference type="Gene3D" id="1.20.58.340">
    <property type="entry name" value="Magnesium transport protein CorA, transmembrane region"/>
    <property type="match status" value="1"/>
</dbReference>
<keyword evidence="1" id="KW-1133">Transmembrane helix</keyword>
<keyword evidence="1" id="KW-0472">Membrane</keyword>
<name>A0ABR3ZXN0_9LECA</name>
<gene>
    <name evidence="2" type="ORF">N7G274_009968</name>
</gene>
<dbReference type="Proteomes" id="UP001590950">
    <property type="component" value="Unassembled WGS sequence"/>
</dbReference>
<feature type="transmembrane region" description="Helical" evidence="1">
    <location>
        <begin position="363"/>
        <end position="382"/>
    </location>
</feature>
<accession>A0ABR3ZXN0</accession>